<dbReference type="PANTHER" id="PTHR31973:SF195">
    <property type="entry name" value="MUDR FAMILY TRANSPOSASE"/>
    <property type="match status" value="1"/>
</dbReference>
<dbReference type="Proteomes" id="UP001295469">
    <property type="component" value="Chromosome C07"/>
</dbReference>
<reference evidence="1" key="1">
    <citation type="submission" date="2021-01" db="EMBL/GenBank/DDBJ databases">
        <authorList>
            <consortium name="Genoscope - CEA"/>
            <person name="William W."/>
        </authorList>
    </citation>
    <scope>NUCLEOTIDE SEQUENCE</scope>
</reference>
<dbReference type="PANTHER" id="PTHR31973">
    <property type="entry name" value="POLYPROTEIN, PUTATIVE-RELATED"/>
    <property type="match status" value="1"/>
</dbReference>
<name>A0A816LMQ5_BRANA</name>
<accession>A0A816LMQ5</accession>
<dbReference type="AlphaFoldDB" id="A0A816LMQ5"/>
<dbReference type="EMBL" id="HG994371">
    <property type="protein sequence ID" value="CAF1962003.1"/>
    <property type="molecule type" value="Genomic_DNA"/>
</dbReference>
<organism evidence="1">
    <name type="scientific">Brassica napus</name>
    <name type="common">Rape</name>
    <dbReference type="NCBI Taxonomy" id="3708"/>
    <lineage>
        <taxon>Eukaryota</taxon>
        <taxon>Viridiplantae</taxon>
        <taxon>Streptophyta</taxon>
        <taxon>Embryophyta</taxon>
        <taxon>Tracheophyta</taxon>
        <taxon>Spermatophyta</taxon>
        <taxon>Magnoliopsida</taxon>
        <taxon>eudicotyledons</taxon>
        <taxon>Gunneridae</taxon>
        <taxon>Pentapetalae</taxon>
        <taxon>rosids</taxon>
        <taxon>malvids</taxon>
        <taxon>Brassicales</taxon>
        <taxon>Brassicaceae</taxon>
        <taxon>Brassiceae</taxon>
        <taxon>Brassica</taxon>
    </lineage>
</organism>
<protein>
    <submittedName>
        <fullName evidence="1">(rape) hypothetical protein</fullName>
    </submittedName>
</protein>
<gene>
    <name evidence="1" type="ORF">DARMORV10_C07P11410.1</name>
</gene>
<proteinExistence type="predicted"/>
<evidence type="ECO:0000313" key="1">
    <source>
        <dbReference type="EMBL" id="CAF1962003.1"/>
    </source>
</evidence>
<sequence length="223" mass="25576">MELPEVLRTEFNYTCTYWKAWKVKELTIASAQGTEEMSYKMLPQYLHVLKLANPGTITDIKTELDKEGKSRFLYAFMSLKACIDGWQHLRKVLVVDGTHMFGKYKGVLLSASGQDADCRIFPIAFAVILGSGSSKAFKVSEFQKIYDLIKLMDWRCWDYLEKIDKKLWTRSHFEGNRFNLMSSNIAESLNKALLSARDSPINGIAGVYKTDVEQMVQVQALRY</sequence>